<evidence type="ECO:0008006" key="4">
    <source>
        <dbReference type="Google" id="ProtNLM"/>
    </source>
</evidence>
<dbReference type="EMBL" id="CAKXZT010000019">
    <property type="protein sequence ID" value="CAH2395621.1"/>
    <property type="molecule type" value="Genomic_DNA"/>
</dbReference>
<feature type="signal peptide" evidence="1">
    <location>
        <begin position="1"/>
        <end position="27"/>
    </location>
</feature>
<name>A0ABN8JC13_9HYPH</name>
<gene>
    <name evidence="2" type="ORF">MES5069_1150004</name>
</gene>
<protein>
    <recommendedName>
        <fullName evidence="4">Porin</fullName>
    </recommendedName>
</protein>
<keyword evidence="3" id="KW-1185">Reference proteome</keyword>
<evidence type="ECO:0000313" key="2">
    <source>
        <dbReference type="EMBL" id="CAH2395621.1"/>
    </source>
</evidence>
<evidence type="ECO:0000256" key="1">
    <source>
        <dbReference type="SAM" id="SignalP"/>
    </source>
</evidence>
<sequence length="397" mass="42643">MRVRGRAFSLPVLCGLGLLASSTPVLAEDPIPELVEGCMAPCVRYEVSTELQNDWIFAANPSSLTSDMLQPTLTTDLLYAPTDYLRLVTSIITEPVVDPAPGEHMVFEGIGTYVAELYTVIEAGPATTRAGKFNTIFSLASQVAPGINAGDLVSDFDADERLGGEIVLGYEGFGLSHALAATAFTTDRSILSESLFTHRGRTNLSDGGAGNTEGVSSFSLTLDGCDGSETVDCYLDGEFGYRLGFRYQRAGHPTEEDIEDDVKLGDELAYLAAATKSFELDEMTLRLLGETALVRHFDGRQDDTLVVTGSAALDVDTLTYVATYTQQMNLIAGGPDTRDSLADFEIMYSSDDNTPFAGSNWQLGAAYSFARTADHPNAHIFSVRAAFDFSGGVEFGR</sequence>
<accession>A0ABN8JC13</accession>
<comment type="caution">
    <text evidence="2">The sequence shown here is derived from an EMBL/GenBank/DDBJ whole genome shotgun (WGS) entry which is preliminary data.</text>
</comment>
<reference evidence="2 3" key="1">
    <citation type="submission" date="2022-03" db="EMBL/GenBank/DDBJ databases">
        <authorList>
            <person name="Brunel B."/>
        </authorList>
    </citation>
    <scope>NUCLEOTIDE SEQUENCE [LARGE SCALE GENOMIC DNA]</scope>
    <source>
        <strain evidence="2">STM5069sample</strain>
    </source>
</reference>
<feature type="chain" id="PRO_5045076008" description="Porin" evidence="1">
    <location>
        <begin position="28"/>
        <end position="397"/>
    </location>
</feature>
<evidence type="ECO:0000313" key="3">
    <source>
        <dbReference type="Proteomes" id="UP001153050"/>
    </source>
</evidence>
<keyword evidence="1" id="KW-0732">Signal</keyword>
<organism evidence="2 3">
    <name type="scientific">Mesorhizobium escarrei</name>
    <dbReference type="NCBI Taxonomy" id="666018"/>
    <lineage>
        <taxon>Bacteria</taxon>
        <taxon>Pseudomonadati</taxon>
        <taxon>Pseudomonadota</taxon>
        <taxon>Alphaproteobacteria</taxon>
        <taxon>Hyphomicrobiales</taxon>
        <taxon>Phyllobacteriaceae</taxon>
        <taxon>Mesorhizobium</taxon>
    </lineage>
</organism>
<dbReference type="Proteomes" id="UP001153050">
    <property type="component" value="Unassembled WGS sequence"/>
</dbReference>
<proteinExistence type="predicted"/>